<dbReference type="AlphaFoldDB" id="A0A518K9V9"/>
<name>A0A518K9V9_9BACT</name>
<evidence type="ECO:0000256" key="1">
    <source>
        <dbReference type="SAM" id="Coils"/>
    </source>
</evidence>
<accession>A0A518K9V9</accession>
<sequence length="254" mass="28465">MAIEVECENCQKVLLLKDACAGKTGKCPYCKKAITVPAPNPAKPTAVDQKEPTDKQIAYAQSLGVIVPSGIRRAELSELIDEAKNQLPATENQKVMLRDLGVSFPDDIRSSQISMLIDACFDIQGQMASRAPQRHEEQLRQADMLIDSATDIQLLQELSNRGRLFFTFIMDDDEFRYQEGLPIEGRITWTDSLNEADVKYVISRLAADWCRDHDMKIYSDEFDGNPPELKYVAGELDTQGTAYNFSFPSTDDDA</sequence>
<keyword evidence="1" id="KW-0175">Coiled coil</keyword>
<evidence type="ECO:0000313" key="3">
    <source>
        <dbReference type="Proteomes" id="UP000316426"/>
    </source>
</evidence>
<dbReference type="KEGG" id="bmei:Spa11_27820"/>
<keyword evidence="3" id="KW-1185">Reference proteome</keyword>
<reference evidence="2 3" key="1">
    <citation type="submission" date="2019-02" db="EMBL/GenBank/DDBJ databases">
        <title>Deep-cultivation of Planctomycetes and their phenomic and genomic characterization uncovers novel biology.</title>
        <authorList>
            <person name="Wiegand S."/>
            <person name="Jogler M."/>
            <person name="Boedeker C."/>
            <person name="Pinto D."/>
            <person name="Vollmers J."/>
            <person name="Rivas-Marin E."/>
            <person name="Kohn T."/>
            <person name="Peeters S.H."/>
            <person name="Heuer A."/>
            <person name="Rast P."/>
            <person name="Oberbeckmann S."/>
            <person name="Bunk B."/>
            <person name="Jeske O."/>
            <person name="Meyerdierks A."/>
            <person name="Storesund J.E."/>
            <person name="Kallscheuer N."/>
            <person name="Luecker S."/>
            <person name="Lage O.M."/>
            <person name="Pohl T."/>
            <person name="Merkel B.J."/>
            <person name="Hornburger P."/>
            <person name="Mueller R.-W."/>
            <person name="Bruemmer F."/>
            <person name="Labrenz M."/>
            <person name="Spormann A.M."/>
            <person name="Op den Camp H."/>
            <person name="Overmann J."/>
            <person name="Amann R."/>
            <person name="Jetten M.S.M."/>
            <person name="Mascher T."/>
            <person name="Medema M.H."/>
            <person name="Devos D.P."/>
            <person name="Kaster A.-K."/>
            <person name="Ovreas L."/>
            <person name="Rohde M."/>
            <person name="Galperin M.Y."/>
            <person name="Jogler C."/>
        </authorList>
    </citation>
    <scope>NUCLEOTIDE SEQUENCE [LARGE SCALE GENOMIC DNA]</scope>
    <source>
        <strain evidence="2 3">Spa11</strain>
    </source>
</reference>
<protein>
    <submittedName>
        <fullName evidence="2">Uncharacterized protein</fullName>
    </submittedName>
</protein>
<proteinExistence type="predicted"/>
<gene>
    <name evidence="2" type="ORF">Spa11_27820</name>
</gene>
<evidence type="ECO:0000313" key="2">
    <source>
        <dbReference type="EMBL" id="QDV74576.1"/>
    </source>
</evidence>
<organism evidence="2 3">
    <name type="scientific">Botrimarina mediterranea</name>
    <dbReference type="NCBI Taxonomy" id="2528022"/>
    <lineage>
        <taxon>Bacteria</taxon>
        <taxon>Pseudomonadati</taxon>
        <taxon>Planctomycetota</taxon>
        <taxon>Planctomycetia</taxon>
        <taxon>Pirellulales</taxon>
        <taxon>Lacipirellulaceae</taxon>
        <taxon>Botrimarina</taxon>
    </lineage>
</organism>
<feature type="coiled-coil region" evidence="1">
    <location>
        <begin position="73"/>
        <end position="100"/>
    </location>
</feature>
<dbReference type="Proteomes" id="UP000316426">
    <property type="component" value="Chromosome"/>
</dbReference>
<dbReference type="EMBL" id="CP036349">
    <property type="protein sequence ID" value="QDV74576.1"/>
    <property type="molecule type" value="Genomic_DNA"/>
</dbReference>
<dbReference type="RefSeq" id="WP_145113102.1">
    <property type="nucleotide sequence ID" value="NZ_CP036349.1"/>
</dbReference>